<protein>
    <recommendedName>
        <fullName evidence="2">3beta-hydroxysteroid 3-dehydrogenase</fullName>
        <ecNumber evidence="2">1.1.1.270</ecNumber>
    </recommendedName>
</protein>
<evidence type="ECO:0000313" key="3">
    <source>
        <dbReference type="EMBL" id="KAF4512434.1"/>
    </source>
</evidence>
<dbReference type="EC" id="1.1.1.270" evidence="2"/>
<dbReference type="OrthoDB" id="191139at2759"/>
<reference evidence="3 4" key="1">
    <citation type="journal article" date="2020" name="Genome Biol. Evol.">
        <title>A new high-quality draft genome assembly of the Chinese cordyceps Ophiocordyceps sinensis.</title>
        <authorList>
            <person name="Shu R."/>
            <person name="Zhang J."/>
            <person name="Meng Q."/>
            <person name="Zhang H."/>
            <person name="Zhou G."/>
            <person name="Li M."/>
            <person name="Wu P."/>
            <person name="Zhao Y."/>
            <person name="Chen C."/>
            <person name="Qin Q."/>
        </authorList>
    </citation>
    <scope>NUCLEOTIDE SEQUENCE [LARGE SCALE GENOMIC DNA]</scope>
    <source>
        <strain evidence="3 4">IOZ07</strain>
    </source>
</reference>
<dbReference type="GO" id="GO:0005811">
    <property type="term" value="C:lipid droplet"/>
    <property type="evidence" value="ECO:0007669"/>
    <property type="project" value="TreeGrafter"/>
</dbReference>
<accession>A0A8H4V935</accession>
<proteinExistence type="predicted"/>
<dbReference type="InterPro" id="IPR051593">
    <property type="entry name" value="Ergosterol_Biosynth_ERG27"/>
</dbReference>
<dbReference type="Gene3D" id="3.40.50.720">
    <property type="entry name" value="NAD(P)-binding Rossmann-like Domain"/>
    <property type="match status" value="1"/>
</dbReference>
<dbReference type="PANTHER" id="PTHR43647">
    <property type="entry name" value="DEHYDROGENASE"/>
    <property type="match status" value="1"/>
</dbReference>
<dbReference type="Pfam" id="PF00106">
    <property type="entry name" value="adh_short"/>
    <property type="match status" value="1"/>
</dbReference>
<keyword evidence="4" id="KW-1185">Reference proteome</keyword>
<organism evidence="3 4">
    <name type="scientific">Ophiocordyceps sinensis</name>
    <dbReference type="NCBI Taxonomy" id="72228"/>
    <lineage>
        <taxon>Eukaryota</taxon>
        <taxon>Fungi</taxon>
        <taxon>Dikarya</taxon>
        <taxon>Ascomycota</taxon>
        <taxon>Pezizomycotina</taxon>
        <taxon>Sordariomycetes</taxon>
        <taxon>Hypocreomycetidae</taxon>
        <taxon>Hypocreales</taxon>
        <taxon>Ophiocordycipitaceae</taxon>
        <taxon>Ophiocordyceps</taxon>
    </lineage>
</organism>
<dbReference type="Proteomes" id="UP000557566">
    <property type="component" value="Unassembled WGS sequence"/>
</dbReference>
<evidence type="ECO:0000256" key="1">
    <source>
        <dbReference type="ARBA" id="ARBA00023589"/>
    </source>
</evidence>
<evidence type="ECO:0000313" key="4">
    <source>
        <dbReference type="Proteomes" id="UP000557566"/>
    </source>
</evidence>
<dbReference type="InterPro" id="IPR036291">
    <property type="entry name" value="NAD(P)-bd_dom_sf"/>
</dbReference>
<comment type="pathway">
    <text evidence="1">Steroid biosynthesis; zymosterol biosynthesis; zymosterol from lanosterol: step 5/6.</text>
</comment>
<dbReference type="GO" id="GO:0005741">
    <property type="term" value="C:mitochondrial outer membrane"/>
    <property type="evidence" value="ECO:0007669"/>
    <property type="project" value="TreeGrafter"/>
</dbReference>
<sequence>MSSSRGSVVVTGANGGLGSAIVAHLLGAPDPAAGYTGIYTVRKAAGASRLQSVLRGAPAAHRHETLELDLASLARVRETAALINRRVASGELPRIRALILNAGYQDQTSLTMSDDGFEMTWQVNFLANFVLSLLLLQSMDEREGRILIIGSWSHDIEDKRNAMGGNMVYKDPKWPTLFPDVDALAKGRWSTPEDEASWHSGFRRYGASKLCAVMLVHELATRLGKDAKLSGISVIGLDPGGMSSDILRRGSFVRRVVTMKVAVPVLAAVLVRLSANAAVRPTWKSAADVVRACFEIEAPGRALYLNGTEELETARDARDAGKRRALWSYGLEAAGIGGGDTALADWQ</sequence>
<dbReference type="AlphaFoldDB" id="A0A8H4V935"/>
<dbReference type="SUPFAM" id="SSF51735">
    <property type="entry name" value="NAD(P)-binding Rossmann-fold domains"/>
    <property type="match status" value="1"/>
</dbReference>
<dbReference type="PRINTS" id="PR00081">
    <property type="entry name" value="GDHRDH"/>
</dbReference>
<dbReference type="EMBL" id="JAAVMX010000002">
    <property type="protein sequence ID" value="KAF4512434.1"/>
    <property type="molecule type" value="Genomic_DNA"/>
</dbReference>
<dbReference type="PANTHER" id="PTHR43647:SF4">
    <property type="entry name" value="KETOREDUCTASE (KR) DOMAIN-CONTAINING PROTEIN"/>
    <property type="match status" value="1"/>
</dbReference>
<gene>
    <name evidence="3" type="ORF">G6O67_001574</name>
</gene>
<comment type="caution">
    <text evidence="3">The sequence shown here is derived from an EMBL/GenBank/DDBJ whole genome shotgun (WGS) entry which is preliminary data.</text>
</comment>
<dbReference type="InterPro" id="IPR002347">
    <property type="entry name" value="SDR_fam"/>
</dbReference>
<dbReference type="GO" id="GO:0005789">
    <property type="term" value="C:endoplasmic reticulum membrane"/>
    <property type="evidence" value="ECO:0007669"/>
    <property type="project" value="TreeGrafter"/>
</dbReference>
<evidence type="ECO:0000256" key="2">
    <source>
        <dbReference type="ARBA" id="ARBA00023621"/>
    </source>
</evidence>
<name>A0A8H4V935_9HYPO</name>
<dbReference type="GO" id="GO:0000253">
    <property type="term" value="F:3-beta-hydroxysteroid 3-dehydrogenase (NADP+) activity"/>
    <property type="evidence" value="ECO:0007669"/>
    <property type="project" value="UniProtKB-EC"/>
</dbReference>